<evidence type="ECO:0000313" key="5">
    <source>
        <dbReference type="Proteomes" id="UP000207598"/>
    </source>
</evidence>
<evidence type="ECO:0000256" key="1">
    <source>
        <dbReference type="SAM" id="MobiDB-lite"/>
    </source>
</evidence>
<accession>A0A238JNA7</accession>
<dbReference type="InterPro" id="IPR054105">
    <property type="entry name" value="WHD_NrtR"/>
</dbReference>
<reference evidence="4 5" key="1">
    <citation type="submission" date="2017-05" db="EMBL/GenBank/DDBJ databases">
        <authorList>
            <person name="Song R."/>
            <person name="Chenine A.L."/>
            <person name="Ruprecht R.M."/>
        </authorList>
    </citation>
    <scope>NUCLEOTIDE SEQUENCE [LARGE SCALE GENOMIC DNA]</scope>
    <source>
        <strain evidence="4 5">CECT 8898</strain>
    </source>
</reference>
<feature type="domain" description="Nudix hydrolase" evidence="2">
    <location>
        <begin position="12"/>
        <end position="98"/>
    </location>
</feature>
<organism evidence="4 5">
    <name type="scientific">Maliponia aquimaris</name>
    <dbReference type="NCBI Taxonomy" id="1673631"/>
    <lineage>
        <taxon>Bacteria</taxon>
        <taxon>Pseudomonadati</taxon>
        <taxon>Pseudomonadota</taxon>
        <taxon>Alphaproteobacteria</taxon>
        <taxon>Rhodobacterales</taxon>
        <taxon>Paracoccaceae</taxon>
        <taxon>Maliponia</taxon>
    </lineage>
</organism>
<protein>
    <recommendedName>
        <fullName evidence="6">Bifunctional nicotinamide mononucleotide adenylyltransferase/ADP-ribose pyrophosphatase</fullName>
    </recommendedName>
</protein>
<gene>
    <name evidence="4" type="ORF">MAA8898_00161</name>
</gene>
<dbReference type="InterPro" id="IPR000086">
    <property type="entry name" value="NUDIX_hydrolase_dom"/>
</dbReference>
<dbReference type="PANTHER" id="PTHR43736">
    <property type="entry name" value="ADP-RIBOSE PYROPHOSPHATASE"/>
    <property type="match status" value="1"/>
</dbReference>
<feature type="region of interest" description="Disordered" evidence="1">
    <location>
        <begin position="210"/>
        <end position="236"/>
    </location>
</feature>
<dbReference type="CDD" id="cd18873">
    <property type="entry name" value="NUDIX_NadM_like"/>
    <property type="match status" value="1"/>
</dbReference>
<dbReference type="Gene3D" id="3.90.79.10">
    <property type="entry name" value="Nucleoside Triphosphate Pyrophosphohydrolase"/>
    <property type="match status" value="1"/>
</dbReference>
<feature type="domain" description="NrtR DNA-binding winged helix" evidence="3">
    <location>
        <begin position="170"/>
        <end position="229"/>
    </location>
</feature>
<name>A0A238JNA7_9RHOB</name>
<dbReference type="InterPro" id="IPR015797">
    <property type="entry name" value="NUDIX_hydrolase-like_dom_sf"/>
</dbReference>
<keyword evidence="5" id="KW-1185">Reference proteome</keyword>
<dbReference type="InterPro" id="IPR036388">
    <property type="entry name" value="WH-like_DNA-bd_sf"/>
</dbReference>
<dbReference type="EMBL" id="FXYF01000001">
    <property type="protein sequence ID" value="SMX32150.1"/>
    <property type="molecule type" value="Genomic_DNA"/>
</dbReference>
<dbReference type="Gene3D" id="1.10.10.10">
    <property type="entry name" value="Winged helix-like DNA-binding domain superfamily/Winged helix DNA-binding domain"/>
    <property type="match status" value="1"/>
</dbReference>
<sequence length="236" mass="25371">MSRFADFPNPTLAVDIVALSVADTRLHCLLLRRDDAALVGGDWAFPGAVVHHGKPVEEAVARAAQIKAGLGALHLEQLATYGDPARDPRGHVVSVAWMAIAPHALLLDKVTANPDLCLAPVIVDWPGETGGPAQALGADGQPLRLAFDHAAILGDAVKRLRGKIDYSPIGFGFVPPRFTLRAVQEVHEAILGRPLTKPAFRRKLLDRHPLHPTGTLETGGAFRPAELYERDPAQEM</sequence>
<dbReference type="GO" id="GO:0003824">
    <property type="term" value="F:catalytic activity"/>
    <property type="evidence" value="ECO:0007669"/>
    <property type="project" value="UniProtKB-ARBA"/>
</dbReference>
<dbReference type="RefSeq" id="WP_094019063.1">
    <property type="nucleotide sequence ID" value="NZ_FXYF01000001.1"/>
</dbReference>
<evidence type="ECO:0000313" key="4">
    <source>
        <dbReference type="EMBL" id="SMX32150.1"/>
    </source>
</evidence>
<dbReference type="AlphaFoldDB" id="A0A238JNA7"/>
<dbReference type="SUPFAM" id="SSF46785">
    <property type="entry name" value="Winged helix' DNA-binding domain"/>
    <property type="match status" value="1"/>
</dbReference>
<dbReference type="OrthoDB" id="9761969at2"/>
<evidence type="ECO:0000259" key="3">
    <source>
        <dbReference type="Pfam" id="PF21906"/>
    </source>
</evidence>
<dbReference type="Pfam" id="PF21906">
    <property type="entry name" value="WHD_NrtR"/>
    <property type="match status" value="1"/>
</dbReference>
<evidence type="ECO:0000259" key="2">
    <source>
        <dbReference type="Pfam" id="PF00293"/>
    </source>
</evidence>
<dbReference type="SUPFAM" id="SSF55811">
    <property type="entry name" value="Nudix"/>
    <property type="match status" value="1"/>
</dbReference>
<dbReference type="InterPro" id="IPR036390">
    <property type="entry name" value="WH_DNA-bd_sf"/>
</dbReference>
<proteinExistence type="predicted"/>
<feature type="compositionally biased region" description="Basic and acidic residues" evidence="1">
    <location>
        <begin position="226"/>
        <end position="236"/>
    </location>
</feature>
<evidence type="ECO:0008006" key="6">
    <source>
        <dbReference type="Google" id="ProtNLM"/>
    </source>
</evidence>
<dbReference type="PANTHER" id="PTHR43736:SF4">
    <property type="entry name" value="SLR1690 PROTEIN"/>
    <property type="match status" value="1"/>
</dbReference>
<dbReference type="Pfam" id="PF00293">
    <property type="entry name" value="NUDIX"/>
    <property type="match status" value="1"/>
</dbReference>
<dbReference type="Proteomes" id="UP000207598">
    <property type="component" value="Unassembled WGS sequence"/>
</dbReference>